<name>A0A194QZZ1_PAPMA</name>
<dbReference type="AlphaFoldDB" id="A0A194QZZ1"/>
<accession>A0A194QZZ1</accession>
<proteinExistence type="predicted"/>
<dbReference type="Gene3D" id="6.10.250.1010">
    <property type="match status" value="1"/>
</dbReference>
<evidence type="ECO:0000256" key="1">
    <source>
        <dbReference type="SAM" id="MobiDB-lite"/>
    </source>
</evidence>
<organism evidence="2 3">
    <name type="scientific">Papilio machaon</name>
    <name type="common">Old World swallowtail butterfly</name>
    <dbReference type="NCBI Taxonomy" id="76193"/>
    <lineage>
        <taxon>Eukaryota</taxon>
        <taxon>Metazoa</taxon>
        <taxon>Ecdysozoa</taxon>
        <taxon>Arthropoda</taxon>
        <taxon>Hexapoda</taxon>
        <taxon>Insecta</taxon>
        <taxon>Pterygota</taxon>
        <taxon>Neoptera</taxon>
        <taxon>Endopterygota</taxon>
        <taxon>Lepidoptera</taxon>
        <taxon>Glossata</taxon>
        <taxon>Ditrysia</taxon>
        <taxon>Papilionoidea</taxon>
        <taxon>Papilionidae</taxon>
        <taxon>Papilioninae</taxon>
        <taxon>Papilio</taxon>
    </lineage>
</organism>
<feature type="compositionally biased region" description="Low complexity" evidence="1">
    <location>
        <begin position="314"/>
        <end position="328"/>
    </location>
</feature>
<gene>
    <name evidence="2" type="ORF">RR48_14752</name>
</gene>
<reference evidence="2 3" key="1">
    <citation type="journal article" date="2015" name="Nat. Commun.">
        <title>Outbred genome sequencing and CRISPR/Cas9 gene editing in butterflies.</title>
        <authorList>
            <person name="Li X."/>
            <person name="Fan D."/>
            <person name="Zhang W."/>
            <person name="Liu G."/>
            <person name="Zhang L."/>
            <person name="Zhao L."/>
            <person name="Fang X."/>
            <person name="Chen L."/>
            <person name="Dong Y."/>
            <person name="Chen Y."/>
            <person name="Ding Y."/>
            <person name="Zhao R."/>
            <person name="Feng M."/>
            <person name="Zhu Y."/>
            <person name="Feng Y."/>
            <person name="Jiang X."/>
            <person name="Zhu D."/>
            <person name="Xiang H."/>
            <person name="Feng X."/>
            <person name="Li S."/>
            <person name="Wang J."/>
            <person name="Zhang G."/>
            <person name="Kronforst M.R."/>
            <person name="Wang W."/>
        </authorList>
    </citation>
    <scope>NUCLEOTIDE SEQUENCE [LARGE SCALE GENOMIC DNA]</scope>
    <source>
        <strain evidence="2">Ya'a_city_454_Pm</strain>
        <tissue evidence="2">Whole body</tissue>
    </source>
</reference>
<dbReference type="InParanoid" id="A0A194QZZ1"/>
<feature type="region of interest" description="Disordered" evidence="1">
    <location>
        <begin position="468"/>
        <end position="489"/>
    </location>
</feature>
<sequence length="617" mass="70164">MSTNRGFPKPESQKLCIINRMYNIIIYGLLQHKEQKNTERKRSTVTWDSSSSDLCLAFSRNLPRYEDMDEDEQMLYRAAYETPSYDHYEHEENDSSMAKFDLLRDVVWAVNAKNKELKAFTKALAANLLSTKLKLKELIASGILVKKPVHVHDPPEKKKPSYDYQIFPNALVVSQPFTKQPELGDDSDSAIQHGDPAKTHNEQVISVRITSSVAVGRGKVKSTKIPENEYMPNVNVTLPPTIVTKIYPTNPTTIEDIENETVTNAMPNTGANIDFIKQLQARKEARGVNHYEQVNPFEIVKQFNYNISDEHTTESTSSTDSDIDSTASETEENIENIPIGRSISSLSAKNYVQSLTDDSLQERDRNTRLTTVSFNIVHDNPKINNNYNVASNTFGQSHQFYNPPAKVYSEPAQIYSQPAKFYSEPAKFYSEPSKIYSEPAKIYSEPAKIYSEPAKFYSQPASLHLTPEPLPNHTPWRPRSRTIPPTSPTLELDITTTPISTVKYKTNTERYIVEHQPEKNYEVDEKISVMTDGRSHGVQKTNNENCKQENCKVGYVVEGRQYKKYRVEERTPDGFIVGEYGVVRNEDGALRGVRYTADSEASPRLIQDALMKFLQLK</sequence>
<feature type="region of interest" description="Disordered" evidence="1">
    <location>
        <begin position="311"/>
        <end position="339"/>
    </location>
</feature>
<protein>
    <submittedName>
        <fullName evidence="2">Uncharacterized protein</fullName>
    </submittedName>
</protein>
<dbReference type="EMBL" id="KQ460883">
    <property type="protein sequence ID" value="KPJ11113.1"/>
    <property type="molecule type" value="Genomic_DNA"/>
</dbReference>
<keyword evidence="3" id="KW-1185">Reference proteome</keyword>
<evidence type="ECO:0000313" key="3">
    <source>
        <dbReference type="Proteomes" id="UP000053240"/>
    </source>
</evidence>
<dbReference type="Proteomes" id="UP000053240">
    <property type="component" value="Unassembled WGS sequence"/>
</dbReference>
<feature type="compositionally biased region" description="Low complexity" evidence="1">
    <location>
        <begin position="474"/>
        <end position="484"/>
    </location>
</feature>
<evidence type="ECO:0000313" key="2">
    <source>
        <dbReference type="EMBL" id="KPJ11113.1"/>
    </source>
</evidence>